<name>A0A1J8QLE6_9AGAM</name>
<accession>A0A1J8QLE6</accession>
<dbReference type="OrthoDB" id="2427869at2759"/>
<comment type="subcellular location">
    <subcellularLocation>
        <location evidence="1">Host cell</location>
    </subcellularLocation>
    <subcellularLocation>
        <location evidence="2">Secreted</location>
    </subcellularLocation>
</comment>
<dbReference type="InterPro" id="IPR045379">
    <property type="entry name" value="Crinkler_N"/>
</dbReference>
<proteinExistence type="predicted"/>
<dbReference type="EMBL" id="LVVM01004581">
    <property type="protein sequence ID" value="OJA12588.1"/>
    <property type="molecule type" value="Genomic_DNA"/>
</dbReference>
<dbReference type="Pfam" id="PF20147">
    <property type="entry name" value="Crinkler"/>
    <property type="match status" value="1"/>
</dbReference>
<organism evidence="5 6">
    <name type="scientific">Rhizopogon vesiculosus</name>
    <dbReference type="NCBI Taxonomy" id="180088"/>
    <lineage>
        <taxon>Eukaryota</taxon>
        <taxon>Fungi</taxon>
        <taxon>Dikarya</taxon>
        <taxon>Basidiomycota</taxon>
        <taxon>Agaricomycotina</taxon>
        <taxon>Agaricomycetes</taxon>
        <taxon>Agaricomycetidae</taxon>
        <taxon>Boletales</taxon>
        <taxon>Suillineae</taxon>
        <taxon>Rhizopogonaceae</taxon>
        <taxon>Rhizopogon</taxon>
    </lineage>
</organism>
<evidence type="ECO:0000313" key="5">
    <source>
        <dbReference type="EMBL" id="OJA12588.1"/>
    </source>
</evidence>
<dbReference type="GO" id="GO:0005576">
    <property type="term" value="C:extracellular region"/>
    <property type="evidence" value="ECO:0007669"/>
    <property type="project" value="UniProtKB-SubCell"/>
</dbReference>
<dbReference type="Proteomes" id="UP000183567">
    <property type="component" value="Unassembled WGS sequence"/>
</dbReference>
<gene>
    <name evidence="5" type="ORF">AZE42_06901</name>
</gene>
<sequence>MESNYTLDCIVFGESAGEIFPIEIASTKTVHTLKCMIKEEKKHVFHDVDTNNLKLWKVKNLLIDGAVQDNLKRHLEEEESLLPISELSEVFTELPEKNRLHIVVRVSPTGPVATDIPPFLTRRALYINKPTGAPSELAHPAQLARLQAKKEYLCNRPRDAAGPVPVTLLEPIFAEFVDDCKNYQPTAADSQFVRELSEEMCGFYTQEPMRMHKFRELFLRHGIELHADTIGSSQ</sequence>
<feature type="non-terminal residue" evidence="5">
    <location>
        <position position="234"/>
    </location>
</feature>
<keyword evidence="3" id="KW-0964">Secreted</keyword>
<feature type="domain" description="Crinkler effector protein N-terminal" evidence="4">
    <location>
        <begin position="6"/>
        <end position="105"/>
    </location>
</feature>
<dbReference type="GO" id="GO:0043657">
    <property type="term" value="C:host cell"/>
    <property type="evidence" value="ECO:0007669"/>
    <property type="project" value="UniProtKB-SubCell"/>
</dbReference>
<reference evidence="5 6" key="1">
    <citation type="submission" date="2016-03" db="EMBL/GenBank/DDBJ databases">
        <title>Comparative genomics of the ectomycorrhizal sister species Rhizopogon vinicolor and Rhizopogon vesiculosus (Basidiomycota: Boletales) reveals a divergence of the mating type B locus.</title>
        <authorList>
            <person name="Mujic A.B."/>
            <person name="Kuo A."/>
            <person name="Tritt A."/>
            <person name="Lipzen A."/>
            <person name="Chen C."/>
            <person name="Johnson J."/>
            <person name="Sharma A."/>
            <person name="Barry K."/>
            <person name="Grigoriev I.V."/>
            <person name="Spatafora J.W."/>
        </authorList>
    </citation>
    <scope>NUCLEOTIDE SEQUENCE [LARGE SCALE GENOMIC DNA]</scope>
    <source>
        <strain evidence="5 6">AM-OR11-056</strain>
    </source>
</reference>
<evidence type="ECO:0000256" key="1">
    <source>
        <dbReference type="ARBA" id="ARBA00004340"/>
    </source>
</evidence>
<dbReference type="AlphaFoldDB" id="A0A1J8QLE6"/>
<protein>
    <recommendedName>
        <fullName evidence="4">Crinkler effector protein N-terminal domain-containing protein</fullName>
    </recommendedName>
</protein>
<evidence type="ECO:0000256" key="3">
    <source>
        <dbReference type="ARBA" id="ARBA00022525"/>
    </source>
</evidence>
<evidence type="ECO:0000313" key="6">
    <source>
        <dbReference type="Proteomes" id="UP000183567"/>
    </source>
</evidence>
<evidence type="ECO:0000256" key="2">
    <source>
        <dbReference type="ARBA" id="ARBA00004613"/>
    </source>
</evidence>
<evidence type="ECO:0000259" key="4">
    <source>
        <dbReference type="Pfam" id="PF20147"/>
    </source>
</evidence>
<comment type="caution">
    <text evidence="5">The sequence shown here is derived from an EMBL/GenBank/DDBJ whole genome shotgun (WGS) entry which is preliminary data.</text>
</comment>
<keyword evidence="6" id="KW-1185">Reference proteome</keyword>